<dbReference type="Pfam" id="PF25994">
    <property type="entry name" value="HH_AprE"/>
    <property type="match status" value="1"/>
</dbReference>
<evidence type="ECO:0000259" key="3">
    <source>
        <dbReference type="Pfam" id="PF02563"/>
    </source>
</evidence>
<dbReference type="PANTHER" id="PTHR33619:SF3">
    <property type="entry name" value="POLYSACCHARIDE EXPORT PROTEIN GFCE-RELATED"/>
    <property type="match status" value="1"/>
</dbReference>
<feature type="domain" description="Polysaccharide export protein N-terminal" evidence="3">
    <location>
        <begin position="22"/>
        <end position="97"/>
    </location>
</feature>
<accession>A0A0N7LNE6</accession>
<dbReference type="Pfam" id="PF10531">
    <property type="entry name" value="SLBB"/>
    <property type="match status" value="1"/>
</dbReference>
<evidence type="ECO:0000259" key="5">
    <source>
        <dbReference type="Pfam" id="PF25994"/>
    </source>
</evidence>
<dbReference type="InterPro" id="IPR003715">
    <property type="entry name" value="Poly_export_N"/>
</dbReference>
<feature type="coiled-coil region" evidence="2">
    <location>
        <begin position="146"/>
        <end position="173"/>
    </location>
</feature>
<dbReference type="EMBL" id="CYPS01000014">
    <property type="protein sequence ID" value="CUH42204.1"/>
    <property type="molecule type" value="Genomic_DNA"/>
</dbReference>
<evidence type="ECO:0000313" key="6">
    <source>
        <dbReference type="EMBL" id="CUH42204.1"/>
    </source>
</evidence>
<dbReference type="InterPro" id="IPR058781">
    <property type="entry name" value="HH_AprE-like"/>
</dbReference>
<evidence type="ECO:0000259" key="4">
    <source>
        <dbReference type="Pfam" id="PF10531"/>
    </source>
</evidence>
<dbReference type="Gene3D" id="3.30.1950.10">
    <property type="entry name" value="wza like domain"/>
    <property type="match status" value="1"/>
</dbReference>
<dbReference type="Pfam" id="PF02563">
    <property type="entry name" value="Poly_export"/>
    <property type="match status" value="1"/>
</dbReference>
<dbReference type="GO" id="GO:0015159">
    <property type="term" value="F:polysaccharide transmembrane transporter activity"/>
    <property type="evidence" value="ECO:0007669"/>
    <property type="project" value="InterPro"/>
</dbReference>
<keyword evidence="2" id="KW-0175">Coiled coil</keyword>
<evidence type="ECO:0000313" key="7">
    <source>
        <dbReference type="Proteomes" id="UP000050786"/>
    </source>
</evidence>
<feature type="domain" description="Soluble ligand binding" evidence="4">
    <location>
        <begin position="103"/>
        <end position="134"/>
    </location>
</feature>
<organism evidence="6 7">
    <name type="scientific">Ruegeria atlantica</name>
    <dbReference type="NCBI Taxonomy" id="81569"/>
    <lineage>
        <taxon>Bacteria</taxon>
        <taxon>Pseudomonadati</taxon>
        <taxon>Pseudomonadota</taxon>
        <taxon>Alphaproteobacteria</taxon>
        <taxon>Rhodobacterales</taxon>
        <taxon>Roseobacteraceae</taxon>
        <taxon>Ruegeria</taxon>
    </lineage>
</organism>
<evidence type="ECO:0000256" key="1">
    <source>
        <dbReference type="ARBA" id="ARBA00022729"/>
    </source>
</evidence>
<dbReference type="PANTHER" id="PTHR33619">
    <property type="entry name" value="POLYSACCHARIDE EXPORT PROTEIN GFCE-RELATED"/>
    <property type="match status" value="1"/>
</dbReference>
<evidence type="ECO:0000256" key="2">
    <source>
        <dbReference type="SAM" id="Coils"/>
    </source>
</evidence>
<dbReference type="InterPro" id="IPR019554">
    <property type="entry name" value="Soluble_ligand-bd"/>
</dbReference>
<dbReference type="InterPro" id="IPR049712">
    <property type="entry name" value="Poly_export"/>
</dbReference>
<dbReference type="RefSeq" id="WP_186437382.1">
    <property type="nucleotide sequence ID" value="NZ_CYPS01000014.1"/>
</dbReference>
<protein>
    <submittedName>
        <fullName evidence="6">Putative polysaccharide export protein, PEP-CTERM sytem-associated</fullName>
    </submittedName>
</protein>
<dbReference type="AlphaFoldDB" id="A0A0N7LNE6"/>
<gene>
    <name evidence="6" type="ORF">RUM4293_01090</name>
</gene>
<keyword evidence="7" id="KW-1185">Reference proteome</keyword>
<feature type="domain" description="AprE-like long alpha-helical hairpin" evidence="5">
    <location>
        <begin position="186"/>
        <end position="330"/>
    </location>
</feature>
<name>A0A0N7LNE6_9RHOB</name>
<reference evidence="7" key="1">
    <citation type="submission" date="2015-09" db="EMBL/GenBank/DDBJ databases">
        <authorList>
            <person name="Rodrigo-Torres L."/>
            <person name="Arahal D.R."/>
        </authorList>
    </citation>
    <scope>NUCLEOTIDE SEQUENCE [LARGE SCALE GENOMIC DNA]</scope>
    <source>
        <strain evidence="7">CECT 4293</strain>
    </source>
</reference>
<dbReference type="Proteomes" id="UP000050786">
    <property type="component" value="Unassembled WGS sequence"/>
</dbReference>
<sequence>MFKGVQILVWAAALYLGLIHQANADSYLVAPGDKLDVSILGRTEFSRIAQVREDGTFRVHMLGAIEAAGLTLSEIEDKIVKRAAESFAGSVSVIVDVAEYRPVSVLGVVQAPGSYPYAPGMTVIKAVAQAGGYERVTAEGVNERDVVNAQQRVVQARIRLRFAEDQREVLMAELALIEAGQLNGEDLTVEDINPDQVSLVRMGRTILDESIEGFSRRAALATAEAELYAQRRAIIGRQLEVTEAQLADVNKLVSQGLSRKERLTDWKVEADRYRSDDLETTARAASAAQTAANAKNEIDVALTQYHRDLLAAKVAADENIELLRSQLDASMDYLRMAAPSLAMTVTEQAETVFEVFRADGSEQPERLTLTSELRPGDVLVVKFEGVVN</sequence>
<proteinExistence type="predicted"/>
<keyword evidence="1" id="KW-0732">Signal</keyword>